<proteinExistence type="predicted"/>
<organism evidence="1">
    <name type="scientific">marine sediment metagenome</name>
    <dbReference type="NCBI Taxonomy" id="412755"/>
    <lineage>
        <taxon>unclassified sequences</taxon>
        <taxon>metagenomes</taxon>
        <taxon>ecological metagenomes</taxon>
    </lineage>
</organism>
<reference evidence="1" key="1">
    <citation type="journal article" date="2015" name="Nature">
        <title>Complex archaea that bridge the gap between prokaryotes and eukaryotes.</title>
        <authorList>
            <person name="Spang A."/>
            <person name="Saw J.H."/>
            <person name="Jorgensen S.L."/>
            <person name="Zaremba-Niedzwiedzka K."/>
            <person name="Martijn J."/>
            <person name="Lind A.E."/>
            <person name="van Eijk R."/>
            <person name="Schleper C."/>
            <person name="Guy L."/>
            <person name="Ettema T.J."/>
        </authorList>
    </citation>
    <scope>NUCLEOTIDE SEQUENCE</scope>
</reference>
<accession>A0A0F9NZ33</accession>
<protein>
    <submittedName>
        <fullName evidence="1">Uncharacterized protein</fullName>
    </submittedName>
</protein>
<comment type="caution">
    <text evidence="1">The sequence shown here is derived from an EMBL/GenBank/DDBJ whole genome shotgun (WGS) entry which is preliminary data.</text>
</comment>
<sequence length="49" mass="6010">MRKRSILKIIPIYEDKNNIPVFLWQLLNVICARDKFESFIEKLYEVILR</sequence>
<name>A0A0F9NZ33_9ZZZZ</name>
<evidence type="ECO:0000313" key="1">
    <source>
        <dbReference type="EMBL" id="KKM94105.1"/>
    </source>
</evidence>
<dbReference type="AlphaFoldDB" id="A0A0F9NZ33"/>
<dbReference type="EMBL" id="LAZR01006181">
    <property type="protein sequence ID" value="KKM94105.1"/>
    <property type="molecule type" value="Genomic_DNA"/>
</dbReference>
<gene>
    <name evidence="1" type="ORF">LCGC14_1201680</name>
</gene>